<dbReference type="GeneID" id="28966928"/>
<feature type="transmembrane region" description="Helical" evidence="1">
    <location>
        <begin position="27"/>
        <end position="46"/>
    </location>
</feature>
<dbReference type="KEGG" id="kdj:28966928"/>
<dbReference type="STRING" id="1296121.A0A1A6AAX8"/>
<dbReference type="SUPFAM" id="SSF81324">
    <property type="entry name" value="Voltage-gated potassium channels"/>
    <property type="match status" value="1"/>
</dbReference>
<name>A0A1A6AAX8_9TREE</name>
<evidence type="ECO:0000313" key="3">
    <source>
        <dbReference type="EMBL" id="WWC60631.1"/>
    </source>
</evidence>
<evidence type="ECO:0000256" key="1">
    <source>
        <dbReference type="SAM" id="Phobius"/>
    </source>
</evidence>
<keyword evidence="4" id="KW-1185">Reference proteome</keyword>
<reference evidence="3" key="3">
    <citation type="submission" date="2024-02" db="EMBL/GenBank/DDBJ databases">
        <title>Comparative genomics of Cryptococcus and Kwoniella reveals pathogenesis evolution and contrasting modes of karyotype evolution via chromosome fusion or intercentromeric recombination.</title>
        <authorList>
            <person name="Coelho M.A."/>
            <person name="David-Palma M."/>
            <person name="Shea T."/>
            <person name="Bowers K."/>
            <person name="McGinley-Smith S."/>
            <person name="Mohammad A.W."/>
            <person name="Gnirke A."/>
            <person name="Yurkov A.M."/>
            <person name="Nowrousian M."/>
            <person name="Sun S."/>
            <person name="Cuomo C.A."/>
            <person name="Heitman J."/>
        </authorList>
    </citation>
    <scope>NUCLEOTIDE SEQUENCE</scope>
    <source>
        <strain evidence="3">CBS 10117</strain>
    </source>
</reference>
<dbReference type="Proteomes" id="UP000078595">
    <property type="component" value="Chromosome 3"/>
</dbReference>
<dbReference type="EMBL" id="CP144532">
    <property type="protein sequence ID" value="WWC60631.1"/>
    <property type="molecule type" value="Genomic_DNA"/>
</dbReference>
<reference evidence="2" key="1">
    <citation type="submission" date="2013-07" db="EMBL/GenBank/DDBJ databases">
        <title>The Genome Sequence of Cryptococcus dejecticola CBS10117.</title>
        <authorList>
            <consortium name="The Broad Institute Genome Sequencing Platform"/>
            <person name="Cuomo C."/>
            <person name="Litvintseva A."/>
            <person name="Chen Y."/>
            <person name="Heitman J."/>
            <person name="Sun S."/>
            <person name="Springer D."/>
            <person name="Dromer F."/>
            <person name="Young S.K."/>
            <person name="Zeng Q."/>
            <person name="Gargeya S."/>
            <person name="Fitzgerald M."/>
            <person name="Abouelleil A."/>
            <person name="Alvarado L."/>
            <person name="Berlin A.M."/>
            <person name="Chapman S.B."/>
            <person name="Dewar J."/>
            <person name="Goldberg J."/>
            <person name="Griggs A."/>
            <person name="Gujja S."/>
            <person name="Hansen M."/>
            <person name="Howarth C."/>
            <person name="Imamovic A."/>
            <person name="Larimer J."/>
            <person name="McCowan C."/>
            <person name="Murphy C."/>
            <person name="Pearson M."/>
            <person name="Priest M."/>
            <person name="Roberts A."/>
            <person name="Saif S."/>
            <person name="Shea T."/>
            <person name="Sykes S."/>
            <person name="Wortman J."/>
            <person name="Nusbaum C."/>
            <person name="Birren B."/>
        </authorList>
    </citation>
    <scope>NUCLEOTIDE SEQUENCE [LARGE SCALE GENOMIC DNA]</scope>
    <source>
        <strain evidence="2">CBS 10117</strain>
    </source>
</reference>
<proteinExistence type="predicted"/>
<keyword evidence="1" id="KW-1133">Transmembrane helix</keyword>
<gene>
    <name evidence="2" type="ORF">I303_03229</name>
    <name evidence="3" type="ORF">I303_103205</name>
</gene>
<dbReference type="EMBL" id="KI894029">
    <property type="protein sequence ID" value="OBR87205.1"/>
    <property type="molecule type" value="Genomic_DNA"/>
</dbReference>
<sequence length="94" mass="10378">MEPSTANDAERKTIWGRLGHHLNFFRLHVLIFTFTPIVFACIFYGANGHASGNANGTELGRHKVTFLDSLFVCFSAITTCGLVPINISALHPFQ</sequence>
<dbReference type="VEuPathDB" id="FungiDB:I303_03229"/>
<keyword evidence="1" id="KW-0812">Transmembrane</keyword>
<protein>
    <submittedName>
        <fullName evidence="2">Uncharacterized protein</fullName>
    </submittedName>
</protein>
<dbReference type="OrthoDB" id="9999863at2759"/>
<reference evidence="3" key="2">
    <citation type="submission" date="2013-07" db="EMBL/GenBank/DDBJ databases">
        <authorList>
            <consortium name="The Broad Institute Genome Sequencing Platform"/>
            <person name="Cuomo C."/>
            <person name="Litvintseva A."/>
            <person name="Chen Y."/>
            <person name="Heitman J."/>
            <person name="Sun S."/>
            <person name="Springer D."/>
            <person name="Dromer F."/>
            <person name="Young S.K."/>
            <person name="Zeng Q."/>
            <person name="Gargeya S."/>
            <person name="Fitzgerald M."/>
            <person name="Abouelleil A."/>
            <person name="Alvarado L."/>
            <person name="Berlin A.M."/>
            <person name="Chapman S.B."/>
            <person name="Dewar J."/>
            <person name="Goldberg J."/>
            <person name="Griggs A."/>
            <person name="Gujja S."/>
            <person name="Hansen M."/>
            <person name="Howarth C."/>
            <person name="Imamovic A."/>
            <person name="Larimer J."/>
            <person name="McCowan C."/>
            <person name="Murphy C."/>
            <person name="Pearson M."/>
            <person name="Priest M."/>
            <person name="Roberts A."/>
            <person name="Saif S."/>
            <person name="Shea T."/>
            <person name="Sykes S."/>
            <person name="Wortman J."/>
            <person name="Nusbaum C."/>
            <person name="Birren B."/>
        </authorList>
    </citation>
    <scope>NUCLEOTIDE SEQUENCE</scope>
    <source>
        <strain evidence="3">CBS 10117</strain>
    </source>
</reference>
<accession>A0A1A6AAX8</accession>
<keyword evidence="1" id="KW-0472">Membrane</keyword>
<feature type="transmembrane region" description="Helical" evidence="1">
    <location>
        <begin position="66"/>
        <end position="87"/>
    </location>
</feature>
<evidence type="ECO:0000313" key="2">
    <source>
        <dbReference type="EMBL" id="OBR87205.1"/>
    </source>
</evidence>
<evidence type="ECO:0000313" key="4">
    <source>
        <dbReference type="Proteomes" id="UP000078595"/>
    </source>
</evidence>
<dbReference type="AlphaFoldDB" id="A0A1A6AAX8"/>
<dbReference type="RefSeq" id="XP_018265047.1">
    <property type="nucleotide sequence ID" value="XM_018406553.1"/>
</dbReference>
<organism evidence="2">
    <name type="scientific">Kwoniella dejecticola CBS 10117</name>
    <dbReference type="NCBI Taxonomy" id="1296121"/>
    <lineage>
        <taxon>Eukaryota</taxon>
        <taxon>Fungi</taxon>
        <taxon>Dikarya</taxon>
        <taxon>Basidiomycota</taxon>
        <taxon>Agaricomycotina</taxon>
        <taxon>Tremellomycetes</taxon>
        <taxon>Tremellales</taxon>
        <taxon>Cryptococcaceae</taxon>
        <taxon>Kwoniella</taxon>
    </lineage>
</organism>